<evidence type="ECO:0000313" key="1">
    <source>
        <dbReference type="EMBL" id="CAH2232592.1"/>
    </source>
</evidence>
<sequence>MHIARRADGRWGPKVLEWQPRIGKRSVGRHLTRWTDDIKHFADSRWIQAAQNRCRIVNAPLVITQPGGQTADGIRRVTGSRWHGQNREIWNFLQNGNLYSALKKYLTVMNLLWSKKIRQKT</sequence>
<dbReference type="OrthoDB" id="407509at2759"/>
<keyword evidence="2" id="KW-1185">Reference proteome</keyword>
<protein>
    <submittedName>
        <fullName evidence="1">Jg10153 protein</fullName>
    </submittedName>
</protein>
<reference evidence="1" key="1">
    <citation type="submission" date="2022-03" db="EMBL/GenBank/DDBJ databases">
        <authorList>
            <person name="Lindestad O."/>
        </authorList>
    </citation>
    <scope>NUCLEOTIDE SEQUENCE</scope>
</reference>
<name>A0A8S4R9B3_9NEOP</name>
<dbReference type="AlphaFoldDB" id="A0A8S4R9B3"/>
<gene>
    <name evidence="1" type="primary">jg10153</name>
    <name evidence="1" type="ORF">PAEG_LOCUS10822</name>
</gene>
<proteinExistence type="predicted"/>
<dbReference type="Proteomes" id="UP000838756">
    <property type="component" value="Unassembled WGS sequence"/>
</dbReference>
<accession>A0A8S4R9B3</accession>
<dbReference type="EMBL" id="CAKXAJ010024910">
    <property type="protein sequence ID" value="CAH2232592.1"/>
    <property type="molecule type" value="Genomic_DNA"/>
</dbReference>
<organism evidence="1 2">
    <name type="scientific">Pararge aegeria aegeria</name>
    <dbReference type="NCBI Taxonomy" id="348720"/>
    <lineage>
        <taxon>Eukaryota</taxon>
        <taxon>Metazoa</taxon>
        <taxon>Ecdysozoa</taxon>
        <taxon>Arthropoda</taxon>
        <taxon>Hexapoda</taxon>
        <taxon>Insecta</taxon>
        <taxon>Pterygota</taxon>
        <taxon>Neoptera</taxon>
        <taxon>Endopterygota</taxon>
        <taxon>Lepidoptera</taxon>
        <taxon>Glossata</taxon>
        <taxon>Ditrysia</taxon>
        <taxon>Papilionoidea</taxon>
        <taxon>Nymphalidae</taxon>
        <taxon>Satyrinae</taxon>
        <taxon>Satyrini</taxon>
        <taxon>Parargina</taxon>
        <taxon>Pararge</taxon>
    </lineage>
</organism>
<evidence type="ECO:0000313" key="2">
    <source>
        <dbReference type="Proteomes" id="UP000838756"/>
    </source>
</evidence>
<comment type="caution">
    <text evidence="1">The sequence shown here is derived from an EMBL/GenBank/DDBJ whole genome shotgun (WGS) entry which is preliminary data.</text>
</comment>